<evidence type="ECO:0000256" key="1">
    <source>
        <dbReference type="SAM" id="Coils"/>
    </source>
</evidence>
<proteinExistence type="predicted"/>
<evidence type="ECO:0000313" key="2">
    <source>
        <dbReference type="EMBL" id="KAF3440768.1"/>
    </source>
</evidence>
<organism evidence="2 3">
    <name type="scientific">Rhamnella rubrinervis</name>
    <dbReference type="NCBI Taxonomy" id="2594499"/>
    <lineage>
        <taxon>Eukaryota</taxon>
        <taxon>Viridiplantae</taxon>
        <taxon>Streptophyta</taxon>
        <taxon>Embryophyta</taxon>
        <taxon>Tracheophyta</taxon>
        <taxon>Spermatophyta</taxon>
        <taxon>Magnoliopsida</taxon>
        <taxon>eudicotyledons</taxon>
        <taxon>Gunneridae</taxon>
        <taxon>Pentapetalae</taxon>
        <taxon>rosids</taxon>
        <taxon>fabids</taxon>
        <taxon>Rosales</taxon>
        <taxon>Rhamnaceae</taxon>
        <taxon>rhamnoid group</taxon>
        <taxon>Rhamneae</taxon>
        <taxon>Rhamnella</taxon>
    </lineage>
</organism>
<accession>A0A8K0E4X5</accession>
<sequence>MTSASLLKSASGLHKSEWVKGQSLHQPSVSVIRCHPITTSALSMRASSYADELIKTAMWLHAHFHEINPPIVEIANVPFGQRILQAGLVMHTAQECFTFFYNCKGRPQHVYHRSLLSRDYNSNSFFTIPSDVPYDSDDDTATISQAIKKRRTTTSNTTGPISNLVARTMTVDDSTPSHAIIQVQEDPTIPSPTNLDATLSVLANTSVDVSHEIDPHPIVTIDLPLTEIEMPFNSHLIIEDITEPEHNSDVDNFLIDHGPTQNSDCELALTNNSELHTAEVVEPHVFVDLENFFNQNPSPQVINTQLVQSDKKKINAAKKVLLEMVGTGFDISAISKFLHSLDEELATFNKFREKIFDAASHHSSMISLQTFIQSKASEYTTASAKLTAHEHVVKELKAKLAEAKDVCGNLHRSIQHTIDEAEKEKKQCINLLNASKNRDEARIQAEVAITAHHASWGVMNNSIINYFIV</sequence>
<name>A0A8K0E4X5_9ROSA</name>
<reference evidence="2" key="1">
    <citation type="submission" date="2020-03" db="EMBL/GenBank/DDBJ databases">
        <title>A high-quality chromosome-level genome assembly of a woody plant with both climbing and erect habits, Rhamnella rubrinervis.</title>
        <authorList>
            <person name="Lu Z."/>
            <person name="Yang Y."/>
            <person name="Zhu X."/>
            <person name="Sun Y."/>
        </authorList>
    </citation>
    <scope>NUCLEOTIDE SEQUENCE</scope>
    <source>
        <strain evidence="2">BYM</strain>
        <tissue evidence="2">Leaf</tissue>
    </source>
</reference>
<keyword evidence="1" id="KW-0175">Coiled coil</keyword>
<evidence type="ECO:0000313" key="3">
    <source>
        <dbReference type="Proteomes" id="UP000796880"/>
    </source>
</evidence>
<dbReference type="Proteomes" id="UP000796880">
    <property type="component" value="Unassembled WGS sequence"/>
</dbReference>
<protein>
    <submittedName>
        <fullName evidence="2">Uncharacterized protein</fullName>
    </submittedName>
</protein>
<dbReference type="AlphaFoldDB" id="A0A8K0E4X5"/>
<feature type="coiled-coil region" evidence="1">
    <location>
        <begin position="386"/>
        <end position="438"/>
    </location>
</feature>
<gene>
    <name evidence="2" type="ORF">FNV43_RR19054</name>
</gene>
<dbReference type="EMBL" id="VOIH02000008">
    <property type="protein sequence ID" value="KAF3440768.1"/>
    <property type="molecule type" value="Genomic_DNA"/>
</dbReference>
<keyword evidence="3" id="KW-1185">Reference proteome</keyword>
<comment type="caution">
    <text evidence="2">The sequence shown here is derived from an EMBL/GenBank/DDBJ whole genome shotgun (WGS) entry which is preliminary data.</text>
</comment>